<sequence length="384" mass="42873">MAAAAMATVHDHDHATTHPLMRVCGHKVMAWSQDTSDGDGPIKRLNDTTPNDTADITPHRTTPTEAGYRLKTSAKQNPGMRTHDTGRQNPPDKPHTRFGRLTSLRPTTSKPTQAPYENSIEEGTQLWYKQVPHPPKRVWYYKVPPYHKHQDEDPPKEPPPQGMTTPLPHGNQQCDPPKQVPNKTRQTEELSPEPPAKRNPGMGTHDARPQGPQTNHTPASAGVVVQGKFSLSLQCDDGNPPNKPPTNDKQPLYAEPNVRPWFKRVLHTHFGSKLRLLNDDPPQQTPGTQSKRQPNSELPSHGPRPPFPLKWPVTSPPSPDEEAEGTTHPLGRWHTHLSRWYHTPAQAGQYHTPAHADGTTPAQAVLNMQMGNWKARLGRPQIYV</sequence>
<gene>
    <name evidence="2" type="ORF">BS47DRAFT_1370039</name>
</gene>
<feature type="compositionally biased region" description="Polar residues" evidence="1">
    <location>
        <begin position="104"/>
        <end position="116"/>
    </location>
</feature>
<evidence type="ECO:0000313" key="2">
    <source>
        <dbReference type="EMBL" id="KAF9502753.1"/>
    </source>
</evidence>
<keyword evidence="3" id="KW-1185">Reference proteome</keyword>
<proteinExistence type="predicted"/>
<feature type="region of interest" description="Disordered" evidence="1">
    <location>
        <begin position="232"/>
        <end position="253"/>
    </location>
</feature>
<evidence type="ECO:0000256" key="1">
    <source>
        <dbReference type="SAM" id="MobiDB-lite"/>
    </source>
</evidence>
<reference evidence="2" key="1">
    <citation type="journal article" date="2020" name="Nat. Commun.">
        <title>Large-scale genome sequencing of mycorrhizal fungi provides insights into the early evolution of symbiotic traits.</title>
        <authorList>
            <person name="Miyauchi S."/>
            <person name="Kiss E."/>
            <person name="Kuo A."/>
            <person name="Drula E."/>
            <person name="Kohler A."/>
            <person name="Sanchez-Garcia M."/>
            <person name="Morin E."/>
            <person name="Andreopoulos B."/>
            <person name="Barry K.W."/>
            <person name="Bonito G."/>
            <person name="Buee M."/>
            <person name="Carver A."/>
            <person name="Chen C."/>
            <person name="Cichocki N."/>
            <person name="Clum A."/>
            <person name="Culley D."/>
            <person name="Crous P.W."/>
            <person name="Fauchery L."/>
            <person name="Girlanda M."/>
            <person name="Hayes R.D."/>
            <person name="Keri Z."/>
            <person name="LaButti K."/>
            <person name="Lipzen A."/>
            <person name="Lombard V."/>
            <person name="Magnuson J."/>
            <person name="Maillard F."/>
            <person name="Murat C."/>
            <person name="Nolan M."/>
            <person name="Ohm R.A."/>
            <person name="Pangilinan J."/>
            <person name="Pereira M.F."/>
            <person name="Perotto S."/>
            <person name="Peter M."/>
            <person name="Pfister S."/>
            <person name="Riley R."/>
            <person name="Sitrit Y."/>
            <person name="Stielow J.B."/>
            <person name="Szollosi G."/>
            <person name="Zifcakova L."/>
            <person name="Stursova M."/>
            <person name="Spatafora J.W."/>
            <person name="Tedersoo L."/>
            <person name="Vaario L.M."/>
            <person name="Yamada A."/>
            <person name="Yan M."/>
            <person name="Wang P."/>
            <person name="Xu J."/>
            <person name="Bruns T."/>
            <person name="Baldrian P."/>
            <person name="Vilgalys R."/>
            <person name="Dunand C."/>
            <person name="Henrissat B."/>
            <person name="Grigoriev I.V."/>
            <person name="Hibbett D."/>
            <person name="Nagy L.G."/>
            <person name="Martin F.M."/>
        </authorList>
    </citation>
    <scope>NUCLEOTIDE SEQUENCE</scope>
    <source>
        <strain evidence="2">UP504</strain>
    </source>
</reference>
<feature type="compositionally biased region" description="Basic and acidic residues" evidence="1">
    <location>
        <begin position="81"/>
        <end position="95"/>
    </location>
</feature>
<feature type="region of interest" description="Disordered" evidence="1">
    <location>
        <begin position="148"/>
        <end position="219"/>
    </location>
</feature>
<dbReference type="AlphaFoldDB" id="A0A9P6ABC4"/>
<feature type="region of interest" description="Disordered" evidence="1">
    <location>
        <begin position="34"/>
        <end position="117"/>
    </location>
</feature>
<protein>
    <submittedName>
        <fullName evidence="2">Uncharacterized protein</fullName>
    </submittedName>
</protein>
<accession>A0A9P6ABC4</accession>
<feature type="compositionally biased region" description="Pro residues" evidence="1">
    <location>
        <begin position="302"/>
        <end position="318"/>
    </location>
</feature>
<feature type="compositionally biased region" description="Polar residues" evidence="1">
    <location>
        <begin position="281"/>
        <end position="298"/>
    </location>
</feature>
<name>A0A9P6ABC4_9AGAM</name>
<dbReference type="EMBL" id="MU129648">
    <property type="protein sequence ID" value="KAF9502753.1"/>
    <property type="molecule type" value="Genomic_DNA"/>
</dbReference>
<comment type="caution">
    <text evidence="2">The sequence shown here is derived from an EMBL/GenBank/DDBJ whole genome shotgun (WGS) entry which is preliminary data.</text>
</comment>
<evidence type="ECO:0000313" key="3">
    <source>
        <dbReference type="Proteomes" id="UP000886523"/>
    </source>
</evidence>
<feature type="compositionally biased region" description="Polar residues" evidence="1">
    <location>
        <begin position="47"/>
        <end position="64"/>
    </location>
</feature>
<dbReference type="Proteomes" id="UP000886523">
    <property type="component" value="Unassembled WGS sequence"/>
</dbReference>
<organism evidence="2 3">
    <name type="scientific">Hydnum rufescens UP504</name>
    <dbReference type="NCBI Taxonomy" id="1448309"/>
    <lineage>
        <taxon>Eukaryota</taxon>
        <taxon>Fungi</taxon>
        <taxon>Dikarya</taxon>
        <taxon>Basidiomycota</taxon>
        <taxon>Agaricomycotina</taxon>
        <taxon>Agaricomycetes</taxon>
        <taxon>Cantharellales</taxon>
        <taxon>Hydnaceae</taxon>
        <taxon>Hydnum</taxon>
    </lineage>
</organism>
<feature type="region of interest" description="Disordered" evidence="1">
    <location>
        <begin position="275"/>
        <end position="328"/>
    </location>
</feature>